<dbReference type="AlphaFoldDB" id="A0A9D2N2R6"/>
<name>A0A9D2N2R6_9FIRM</name>
<dbReference type="SUPFAM" id="SSF51338">
    <property type="entry name" value="Composite domain of metallo-dependent hydrolases"/>
    <property type="match status" value="1"/>
</dbReference>
<dbReference type="Pfam" id="PF07969">
    <property type="entry name" value="Amidohydro_3"/>
    <property type="match status" value="1"/>
</dbReference>
<dbReference type="SUPFAM" id="SSF51556">
    <property type="entry name" value="Metallo-dependent hydrolases"/>
    <property type="match status" value="1"/>
</dbReference>
<evidence type="ECO:0000313" key="3">
    <source>
        <dbReference type="Proteomes" id="UP000823910"/>
    </source>
</evidence>
<feature type="domain" description="Amidohydrolase 3" evidence="1">
    <location>
        <begin position="47"/>
        <end position="550"/>
    </location>
</feature>
<dbReference type="GO" id="GO:0016810">
    <property type="term" value="F:hydrolase activity, acting on carbon-nitrogen (but not peptide) bonds"/>
    <property type="evidence" value="ECO:0007669"/>
    <property type="project" value="InterPro"/>
</dbReference>
<sequence>MAEYQIFVNGTIFTSDDDNPWAQAMIVRGGRIFWVGREESLPPCRGEVIDLKGKCVIPGFVDAHMHPLMLADFRKKIAVMPPEIRSIRDLQEAVRSRRKTQGPGRWIQGWGYDEQALAEKRSPNRYDLDQACSDAPVCLMRSCAHIRCVNSMALTLAGISRDTPDPIGGEIERDENGEPTGVLKETAGNLLAPFLPAEQPGQQIDNLLELGELLASQGITAVCDMGNLDSPDDSIPIYEEAARRGFRQKVGVYYMWSHFAGQGNAFPLLDGRMDRSRQIFAAGLKLIGDGSVSGRTAWMEEPYLGPSGGRDLSGGSGSSGSPDLSVGYGFPVCTDDQIESAIRFCKSHGCQLSIHAMGTRAIARMVDRACRETPWTEGPVPYVRIEHVTAPSEESIRRAADHGIAFVTQPIFLYAESASYLAGLGPERIKTCYPVKKILENGVTLGFSSDAPATFWAVPSDPLPGLKLAVTRRAADGTDCGSCQALDMETAVKLYTRESAKAAGFSGLGMLKEGYRADFAVLSESIFSVSPEQADEIRVLQTYMDGICVYNAIEK</sequence>
<dbReference type="Gene3D" id="2.30.40.10">
    <property type="entry name" value="Urease, subunit C, domain 1"/>
    <property type="match status" value="1"/>
</dbReference>
<dbReference type="Gene3D" id="3.10.310.70">
    <property type="match status" value="1"/>
</dbReference>
<proteinExistence type="predicted"/>
<gene>
    <name evidence="2" type="ORF">H9704_14275</name>
</gene>
<protein>
    <submittedName>
        <fullName evidence="2">Amidohydrolase</fullName>
    </submittedName>
</protein>
<dbReference type="PANTHER" id="PTHR22642:SF2">
    <property type="entry name" value="PROTEIN LONG AFTER FAR-RED 3"/>
    <property type="match status" value="1"/>
</dbReference>
<evidence type="ECO:0000259" key="1">
    <source>
        <dbReference type="Pfam" id="PF07969"/>
    </source>
</evidence>
<organism evidence="2 3">
    <name type="scientific">Candidatus Enterocloster excrementipullorum</name>
    <dbReference type="NCBI Taxonomy" id="2838559"/>
    <lineage>
        <taxon>Bacteria</taxon>
        <taxon>Bacillati</taxon>
        <taxon>Bacillota</taxon>
        <taxon>Clostridia</taxon>
        <taxon>Lachnospirales</taxon>
        <taxon>Lachnospiraceae</taxon>
        <taxon>Enterocloster</taxon>
    </lineage>
</organism>
<dbReference type="CDD" id="cd01300">
    <property type="entry name" value="YtcJ_like"/>
    <property type="match status" value="1"/>
</dbReference>
<reference evidence="2" key="1">
    <citation type="journal article" date="2021" name="PeerJ">
        <title>Extensive microbial diversity within the chicken gut microbiome revealed by metagenomics and culture.</title>
        <authorList>
            <person name="Gilroy R."/>
            <person name="Ravi A."/>
            <person name="Getino M."/>
            <person name="Pursley I."/>
            <person name="Horton D.L."/>
            <person name="Alikhan N.F."/>
            <person name="Baker D."/>
            <person name="Gharbi K."/>
            <person name="Hall N."/>
            <person name="Watson M."/>
            <person name="Adriaenssens E.M."/>
            <person name="Foster-Nyarko E."/>
            <person name="Jarju S."/>
            <person name="Secka A."/>
            <person name="Antonio M."/>
            <person name="Oren A."/>
            <person name="Chaudhuri R.R."/>
            <person name="La Ragione R."/>
            <person name="Hildebrand F."/>
            <person name="Pallen M.J."/>
        </authorList>
    </citation>
    <scope>NUCLEOTIDE SEQUENCE</scope>
    <source>
        <strain evidence="2">CHK180-15479</strain>
    </source>
</reference>
<dbReference type="InterPro" id="IPR033932">
    <property type="entry name" value="YtcJ-like"/>
</dbReference>
<evidence type="ECO:0000313" key="2">
    <source>
        <dbReference type="EMBL" id="HJC07287.1"/>
    </source>
</evidence>
<dbReference type="InterPro" id="IPR013108">
    <property type="entry name" value="Amidohydro_3"/>
</dbReference>
<dbReference type="InterPro" id="IPR011059">
    <property type="entry name" value="Metal-dep_hydrolase_composite"/>
</dbReference>
<dbReference type="Proteomes" id="UP000823910">
    <property type="component" value="Unassembled WGS sequence"/>
</dbReference>
<dbReference type="EMBL" id="DWWT01000078">
    <property type="protein sequence ID" value="HJC07287.1"/>
    <property type="molecule type" value="Genomic_DNA"/>
</dbReference>
<reference evidence="2" key="2">
    <citation type="submission" date="2021-04" db="EMBL/GenBank/DDBJ databases">
        <authorList>
            <person name="Gilroy R."/>
        </authorList>
    </citation>
    <scope>NUCLEOTIDE SEQUENCE</scope>
    <source>
        <strain evidence="2">CHK180-15479</strain>
    </source>
</reference>
<dbReference type="Gene3D" id="3.20.20.140">
    <property type="entry name" value="Metal-dependent hydrolases"/>
    <property type="match status" value="1"/>
</dbReference>
<dbReference type="InterPro" id="IPR032466">
    <property type="entry name" value="Metal_Hydrolase"/>
</dbReference>
<dbReference type="PANTHER" id="PTHR22642">
    <property type="entry name" value="IMIDAZOLONEPROPIONASE"/>
    <property type="match status" value="1"/>
</dbReference>
<accession>A0A9D2N2R6</accession>
<comment type="caution">
    <text evidence="2">The sequence shown here is derived from an EMBL/GenBank/DDBJ whole genome shotgun (WGS) entry which is preliminary data.</text>
</comment>